<evidence type="ECO:0000313" key="1">
    <source>
        <dbReference type="EMBL" id="GIJ05279.1"/>
    </source>
</evidence>
<gene>
    <name evidence="1" type="ORF">Sya03_46310</name>
</gene>
<comment type="caution">
    <text evidence="1">The sequence shown here is derived from an EMBL/GenBank/DDBJ whole genome shotgun (WGS) entry which is preliminary data.</text>
</comment>
<name>A0A8J4DLI4_9ACTN</name>
<proteinExistence type="predicted"/>
<dbReference type="RefSeq" id="WP_239107785.1">
    <property type="nucleotide sequence ID" value="NZ_BAAAGJ010000011.1"/>
</dbReference>
<accession>A0A8J4DLI4</accession>
<reference evidence="1" key="1">
    <citation type="submission" date="2021-01" db="EMBL/GenBank/DDBJ databases">
        <title>Whole genome shotgun sequence of Spirilliplanes yamanashiensis NBRC 15828.</title>
        <authorList>
            <person name="Komaki H."/>
            <person name="Tamura T."/>
        </authorList>
    </citation>
    <scope>NUCLEOTIDE SEQUENCE</scope>
    <source>
        <strain evidence="1">NBRC 15828</strain>
    </source>
</reference>
<protein>
    <submittedName>
        <fullName evidence="1">Uncharacterized protein</fullName>
    </submittedName>
</protein>
<sequence>MTTSPVPVTFDTSSAPGPAGWQVQQRVDMVVNRILTTHRGLPEEDVAHAIAQSLRSLGVVPNKRQVAAYAAQIAGLPPLPPADR</sequence>
<organism evidence="1 2">
    <name type="scientific">Spirilliplanes yamanashiensis</name>
    <dbReference type="NCBI Taxonomy" id="42233"/>
    <lineage>
        <taxon>Bacteria</taxon>
        <taxon>Bacillati</taxon>
        <taxon>Actinomycetota</taxon>
        <taxon>Actinomycetes</taxon>
        <taxon>Micromonosporales</taxon>
        <taxon>Micromonosporaceae</taxon>
        <taxon>Spirilliplanes</taxon>
    </lineage>
</organism>
<dbReference type="EMBL" id="BOOY01000032">
    <property type="protein sequence ID" value="GIJ05279.1"/>
    <property type="molecule type" value="Genomic_DNA"/>
</dbReference>
<keyword evidence="2" id="KW-1185">Reference proteome</keyword>
<dbReference type="Proteomes" id="UP000652013">
    <property type="component" value="Unassembled WGS sequence"/>
</dbReference>
<evidence type="ECO:0000313" key="2">
    <source>
        <dbReference type="Proteomes" id="UP000652013"/>
    </source>
</evidence>
<dbReference type="AlphaFoldDB" id="A0A8J4DLI4"/>